<evidence type="ECO:0000256" key="4">
    <source>
        <dbReference type="ARBA" id="ARBA00022741"/>
    </source>
</evidence>
<evidence type="ECO:0000313" key="9">
    <source>
        <dbReference type="EMBL" id="CCU78457.1"/>
    </source>
</evidence>
<dbReference type="GO" id="GO:0016779">
    <property type="term" value="F:nucleotidyltransferase activity"/>
    <property type="evidence" value="ECO:0007669"/>
    <property type="project" value="TreeGrafter"/>
</dbReference>
<dbReference type="GO" id="GO:0005525">
    <property type="term" value="F:GTP binding"/>
    <property type="evidence" value="ECO:0007669"/>
    <property type="project" value="UniProtKB-KW"/>
</dbReference>
<evidence type="ECO:0000256" key="6">
    <source>
        <dbReference type="ARBA" id="ARBA00023134"/>
    </source>
</evidence>
<reference evidence="10" key="1">
    <citation type="journal article" date="2013" name="Genome Announc.">
        <title>Genome Sequence of Halanaerobium saccharolyticum subsp. saccharolyticum Strain DSM 6643T, a Halophilic Hydrogen-Producing Bacterium.</title>
        <authorList>
            <person name="Kivisto A."/>
            <person name="Larjo A."/>
            <person name="Ciranna A."/>
            <person name="Santala V."/>
            <person name="Roos C."/>
            <person name="Karp M."/>
        </authorList>
    </citation>
    <scope>NUCLEOTIDE SEQUENCE [LARGE SCALE GENOMIC DNA]</scope>
    <source>
        <strain evidence="10">DSM 6643</strain>
    </source>
</reference>
<evidence type="ECO:0000259" key="8">
    <source>
        <dbReference type="Pfam" id="PF12804"/>
    </source>
</evidence>
<organism evidence="9 10">
    <name type="scientific">Halanaerobium saccharolyticum subsp. saccharolyticum DSM 6643</name>
    <dbReference type="NCBI Taxonomy" id="1293054"/>
    <lineage>
        <taxon>Bacteria</taxon>
        <taxon>Bacillati</taxon>
        <taxon>Bacillota</taxon>
        <taxon>Clostridia</taxon>
        <taxon>Halanaerobiales</taxon>
        <taxon>Halanaerobiaceae</taxon>
        <taxon>Halanaerobium</taxon>
    </lineage>
</organism>
<dbReference type="OrthoDB" id="9786803at2"/>
<accession>M5DYW0</accession>
<evidence type="ECO:0000313" key="10">
    <source>
        <dbReference type="Proteomes" id="UP000012063"/>
    </source>
</evidence>
<name>M5DYW0_9FIRM</name>
<dbReference type="Gene3D" id="3.90.550.10">
    <property type="entry name" value="Spore Coat Polysaccharide Biosynthesis Protein SpsA, Chain A"/>
    <property type="match status" value="1"/>
</dbReference>
<keyword evidence="6" id="KW-0342">GTP-binding</keyword>
<dbReference type="eggNOG" id="COG0746">
    <property type="taxonomic scope" value="Bacteria"/>
</dbReference>
<dbReference type="InterPro" id="IPR025877">
    <property type="entry name" value="MobA-like_NTP_Trfase"/>
</dbReference>
<dbReference type="InterPro" id="IPR013482">
    <property type="entry name" value="Molybde_CF_guanTrfase"/>
</dbReference>
<evidence type="ECO:0000256" key="7">
    <source>
        <dbReference type="ARBA" id="ARBA00023150"/>
    </source>
</evidence>
<comment type="caution">
    <text evidence="9">The sequence shown here is derived from an EMBL/GenBank/DDBJ whole genome shotgun (WGS) entry which is preliminary data.</text>
</comment>
<evidence type="ECO:0000256" key="5">
    <source>
        <dbReference type="ARBA" id="ARBA00022842"/>
    </source>
</evidence>
<keyword evidence="4" id="KW-0547">Nucleotide-binding</keyword>
<dbReference type="InterPro" id="IPR029044">
    <property type="entry name" value="Nucleotide-diphossugar_trans"/>
</dbReference>
<dbReference type="PANTHER" id="PTHR19136">
    <property type="entry name" value="MOLYBDENUM COFACTOR GUANYLYLTRANSFERASE"/>
    <property type="match status" value="1"/>
</dbReference>
<feature type="domain" description="MobA-like NTP transferase" evidence="8">
    <location>
        <begin position="6"/>
        <end position="112"/>
    </location>
</feature>
<keyword evidence="1" id="KW-0963">Cytoplasm</keyword>
<keyword evidence="10" id="KW-1185">Reference proteome</keyword>
<dbReference type="PANTHER" id="PTHR19136:SF81">
    <property type="entry name" value="MOLYBDENUM COFACTOR GUANYLYLTRANSFERASE"/>
    <property type="match status" value="1"/>
</dbReference>
<dbReference type="SUPFAM" id="SSF53448">
    <property type="entry name" value="Nucleotide-diphospho-sugar transferases"/>
    <property type="match status" value="1"/>
</dbReference>
<keyword evidence="3" id="KW-0479">Metal-binding</keyword>
<dbReference type="Pfam" id="PF12804">
    <property type="entry name" value="NTP_transf_3"/>
    <property type="match status" value="1"/>
</dbReference>
<keyword evidence="5" id="KW-0460">Magnesium</keyword>
<dbReference type="Proteomes" id="UP000012063">
    <property type="component" value="Unassembled WGS sequence"/>
</dbReference>
<dbReference type="STRING" id="1293054.HSACCH_00625"/>
<sequence>MPNINAILLAGGQSRRFGSDKALISFAGMKLIEYIYRNLDQNFKKVIVVGSKTEYSFLKDAEIREDIFQNKGPLAGIYTGLYFSKSRYNFICGCDMPFLNNQYFSFLKEEIRIHPKKK</sequence>
<dbReference type="CDD" id="cd02503">
    <property type="entry name" value="MobA"/>
    <property type="match status" value="1"/>
</dbReference>
<dbReference type="EMBL" id="CAUI01000005">
    <property type="protein sequence ID" value="CCU78457.1"/>
    <property type="molecule type" value="Genomic_DNA"/>
</dbReference>
<dbReference type="RefSeq" id="WP_005487778.1">
    <property type="nucleotide sequence ID" value="NZ_CAUI01000005.1"/>
</dbReference>
<dbReference type="GO" id="GO:0046872">
    <property type="term" value="F:metal ion binding"/>
    <property type="evidence" value="ECO:0007669"/>
    <property type="project" value="UniProtKB-KW"/>
</dbReference>
<dbReference type="FunCoup" id="M5DYW0">
    <property type="interactions" value="128"/>
</dbReference>
<protein>
    <submittedName>
        <fullName evidence="9">Molybdopterin-guanine dinucleotide biosynthesis protein MobA</fullName>
    </submittedName>
</protein>
<evidence type="ECO:0000256" key="3">
    <source>
        <dbReference type="ARBA" id="ARBA00022723"/>
    </source>
</evidence>
<evidence type="ECO:0000256" key="2">
    <source>
        <dbReference type="ARBA" id="ARBA00022679"/>
    </source>
</evidence>
<dbReference type="GO" id="GO:0006777">
    <property type="term" value="P:Mo-molybdopterin cofactor biosynthetic process"/>
    <property type="evidence" value="ECO:0007669"/>
    <property type="project" value="UniProtKB-KW"/>
</dbReference>
<dbReference type="AlphaFoldDB" id="M5DYW0"/>
<keyword evidence="2" id="KW-0808">Transferase</keyword>
<proteinExistence type="predicted"/>
<evidence type="ECO:0000256" key="1">
    <source>
        <dbReference type="ARBA" id="ARBA00022490"/>
    </source>
</evidence>
<gene>
    <name evidence="9" type="ORF">HSACCH_00625</name>
</gene>
<dbReference type="InParanoid" id="M5DYW0"/>
<keyword evidence="7" id="KW-0501">Molybdenum cofactor biosynthesis</keyword>